<dbReference type="Gene3D" id="3.40.605.10">
    <property type="entry name" value="Aldehyde Dehydrogenase, Chain A, domain 1"/>
    <property type="match status" value="1"/>
</dbReference>
<dbReference type="SUPFAM" id="SSF53720">
    <property type="entry name" value="ALDH-like"/>
    <property type="match status" value="1"/>
</dbReference>
<dbReference type="EMBL" id="JADBEK010000001">
    <property type="protein sequence ID" value="MBE1581786.1"/>
    <property type="molecule type" value="Genomic_DNA"/>
</dbReference>
<feature type="domain" description="Aldehyde dehydrogenase" evidence="5">
    <location>
        <begin position="48"/>
        <end position="506"/>
    </location>
</feature>
<comment type="similarity">
    <text evidence="3">Belongs to the aldehyde dehydrogenase family.</text>
</comment>
<dbReference type="Proteomes" id="UP000633509">
    <property type="component" value="Unassembled WGS sequence"/>
</dbReference>
<dbReference type="InterPro" id="IPR029510">
    <property type="entry name" value="Ald_DH_CS_GLU"/>
</dbReference>
<evidence type="ECO:0000256" key="2">
    <source>
        <dbReference type="PROSITE-ProRule" id="PRU10007"/>
    </source>
</evidence>
<dbReference type="GO" id="GO:0102810">
    <property type="term" value="F:glutarate-semialdehyde dehydrogenase (NADP+) activity"/>
    <property type="evidence" value="ECO:0007669"/>
    <property type="project" value="UniProtKB-EC"/>
</dbReference>
<evidence type="ECO:0000256" key="1">
    <source>
        <dbReference type="ARBA" id="ARBA00023002"/>
    </source>
</evidence>
<name>A0ABR9LNY0_9ACTN</name>
<dbReference type="InterPro" id="IPR016162">
    <property type="entry name" value="Ald_DH_N"/>
</dbReference>
<dbReference type="CDD" id="cd07103">
    <property type="entry name" value="ALDH_F5_SSADH_GabD"/>
    <property type="match status" value="1"/>
</dbReference>
<feature type="active site" evidence="2">
    <location>
        <position position="285"/>
    </location>
</feature>
<dbReference type="RefSeq" id="WP_192783184.1">
    <property type="nucleotide sequence ID" value="NZ_JADBEK010000001.1"/>
</dbReference>
<evidence type="ECO:0000259" key="5">
    <source>
        <dbReference type="Pfam" id="PF00171"/>
    </source>
</evidence>
<dbReference type="Pfam" id="PF00171">
    <property type="entry name" value="Aldedh"/>
    <property type="match status" value="1"/>
</dbReference>
<protein>
    <submittedName>
        <fullName evidence="6">Succinate-semialdehyde dehydrogenase/glutarate-semialdehyde dehydrogenase</fullName>
        <ecNumber evidence="6">1.2.1.16</ecNumber>
        <ecNumber evidence="6">1.2.1.20</ecNumber>
        <ecNumber evidence="6">1.2.1.79</ecNumber>
    </submittedName>
</protein>
<keyword evidence="7" id="KW-1185">Reference proteome</keyword>
<evidence type="ECO:0000256" key="3">
    <source>
        <dbReference type="RuleBase" id="RU003345"/>
    </source>
</evidence>
<dbReference type="Gene3D" id="3.40.309.10">
    <property type="entry name" value="Aldehyde Dehydrogenase, Chain A, domain 2"/>
    <property type="match status" value="1"/>
</dbReference>
<gene>
    <name evidence="6" type="ORF">H4W80_000044</name>
</gene>
<keyword evidence="1 3" id="KW-0560">Oxidoreductase</keyword>
<dbReference type="GO" id="GO:0036243">
    <property type="term" value="F:succinate-semialdehyde dehydrogenase (NADP+) activity"/>
    <property type="evidence" value="ECO:0007669"/>
    <property type="project" value="UniProtKB-EC"/>
</dbReference>
<evidence type="ECO:0000313" key="7">
    <source>
        <dbReference type="Proteomes" id="UP000633509"/>
    </source>
</evidence>
<dbReference type="InterPro" id="IPR016163">
    <property type="entry name" value="Ald_DH_C"/>
</dbReference>
<comment type="caution">
    <text evidence="6">The sequence shown here is derived from an EMBL/GenBank/DDBJ whole genome shotgun (WGS) entry which is preliminary data.</text>
</comment>
<dbReference type="EC" id="1.2.1.79" evidence="6"/>
<dbReference type="EC" id="1.2.1.20" evidence="6"/>
<dbReference type="InterPro" id="IPR050740">
    <property type="entry name" value="Aldehyde_DH_Superfamily"/>
</dbReference>
<dbReference type="PANTHER" id="PTHR43353">
    <property type="entry name" value="SUCCINATE-SEMIALDEHYDE DEHYDROGENASE, MITOCHONDRIAL"/>
    <property type="match status" value="1"/>
</dbReference>
<dbReference type="InterPro" id="IPR015590">
    <property type="entry name" value="Aldehyde_DH_dom"/>
</dbReference>
<organism evidence="6 7">
    <name type="scientific">Nonomuraea angiospora</name>
    <dbReference type="NCBI Taxonomy" id="46172"/>
    <lineage>
        <taxon>Bacteria</taxon>
        <taxon>Bacillati</taxon>
        <taxon>Actinomycetota</taxon>
        <taxon>Actinomycetes</taxon>
        <taxon>Streptosporangiales</taxon>
        <taxon>Streptosporangiaceae</taxon>
        <taxon>Nonomuraea</taxon>
    </lineage>
</organism>
<dbReference type="InterPro" id="IPR016161">
    <property type="entry name" value="Ald_DH/histidinol_DH"/>
</dbReference>
<evidence type="ECO:0000256" key="4">
    <source>
        <dbReference type="SAM" id="MobiDB-lite"/>
    </source>
</evidence>
<reference evidence="6 7" key="1">
    <citation type="submission" date="2020-10" db="EMBL/GenBank/DDBJ databases">
        <title>Sequencing the genomes of 1000 actinobacteria strains.</title>
        <authorList>
            <person name="Klenk H.-P."/>
        </authorList>
    </citation>
    <scope>NUCLEOTIDE SEQUENCE [LARGE SCALE GENOMIC DNA]</scope>
    <source>
        <strain evidence="6 7">DSM 43173</strain>
    </source>
</reference>
<sequence>MSSSPLSTEPVPSNPPEAAPSPAEIARHRELTETAAASLPDGFLAAGWTAPRSGRTFAVADPALGRPVAAVADCEPEDALLALTAANDAFPAWAATPTRRRADILHRLYQAMLADEERLAALITLEVGKTLTEARGEVRYAAEYVRWYAEEAVRSSGRSTPTPDGNWHIVTAPRPVGPCLLITPWNVPLAMATRKAAPALAAGCTAVLKPAELTPLTTLAFARLAQEAGVPAGVLTVVTTTDPAAVCGTLIADPRLRKVSFTGSTPVGKLLLRQAGAHVLRTSMELGGNAPFLVFDDADLDLAVREAVVAKMRLGGQSCVAANRFLVQEPVADEFAARLTEALTAIRVGLGTSDVDLGPLIDDRAVAKADRLVADAVAKGATLLGRAGAPGGPGSWFGPVVLDHLSADALLQQEEVFAPVAGIRRFRTEDEGVALANDTPFGLAAYLVARDGDRIARVAGRLDSGMVGINRGLLSHVAAPFGGIKESGLGREGGAEGLLEYQNLKYLAAPALAS</sequence>
<accession>A0ABR9LNY0</accession>
<feature type="region of interest" description="Disordered" evidence="4">
    <location>
        <begin position="1"/>
        <end position="24"/>
    </location>
</feature>
<dbReference type="PROSITE" id="PS00687">
    <property type="entry name" value="ALDEHYDE_DEHYDR_GLU"/>
    <property type="match status" value="1"/>
</dbReference>
<dbReference type="EC" id="1.2.1.16" evidence="6"/>
<dbReference type="PANTHER" id="PTHR43353:SF5">
    <property type="entry name" value="SUCCINATE-SEMIALDEHYDE DEHYDROGENASE, MITOCHONDRIAL"/>
    <property type="match status" value="1"/>
</dbReference>
<proteinExistence type="inferred from homology"/>
<evidence type="ECO:0000313" key="6">
    <source>
        <dbReference type="EMBL" id="MBE1581786.1"/>
    </source>
</evidence>